<dbReference type="GO" id="GO:0016491">
    <property type="term" value="F:oxidoreductase activity"/>
    <property type="evidence" value="ECO:0007669"/>
    <property type="project" value="UniProtKB-KW"/>
</dbReference>
<gene>
    <name evidence="3" type="ORF">GBAR_LOCUS14967</name>
</gene>
<organism evidence="3 4">
    <name type="scientific">Geodia barretti</name>
    <name type="common">Barrett's horny sponge</name>
    <dbReference type="NCBI Taxonomy" id="519541"/>
    <lineage>
        <taxon>Eukaryota</taxon>
        <taxon>Metazoa</taxon>
        <taxon>Porifera</taxon>
        <taxon>Demospongiae</taxon>
        <taxon>Heteroscleromorpha</taxon>
        <taxon>Tetractinellida</taxon>
        <taxon>Astrophorina</taxon>
        <taxon>Geodiidae</taxon>
        <taxon>Geodia</taxon>
    </lineage>
</organism>
<evidence type="ECO:0000256" key="2">
    <source>
        <dbReference type="ARBA" id="ARBA00023002"/>
    </source>
</evidence>
<dbReference type="Gene3D" id="3.30.1370.60">
    <property type="entry name" value="Hypothetical oxidoreductase yiak, domain 2"/>
    <property type="match status" value="1"/>
</dbReference>
<dbReference type="EMBL" id="CASHTH010002193">
    <property type="protein sequence ID" value="CAI8025980.1"/>
    <property type="molecule type" value="Genomic_DNA"/>
</dbReference>
<comment type="caution">
    <text evidence="3">The sequence shown here is derived from an EMBL/GenBank/DDBJ whole genome shotgun (WGS) entry which is preliminary data.</text>
</comment>
<evidence type="ECO:0000313" key="4">
    <source>
        <dbReference type="Proteomes" id="UP001174909"/>
    </source>
</evidence>
<dbReference type="InterPro" id="IPR043143">
    <property type="entry name" value="Mal/L-sulf/L-lact_DH-like_NADP"/>
</dbReference>
<dbReference type="PANTHER" id="PTHR11091">
    <property type="entry name" value="OXIDOREDUCTASE-RELATED"/>
    <property type="match status" value="1"/>
</dbReference>
<accession>A0AA35S9J4</accession>
<protein>
    <submittedName>
        <fullName evidence="3">Malate dehydrogenase</fullName>
    </submittedName>
</protein>
<keyword evidence="4" id="KW-1185">Reference proteome</keyword>
<comment type="similarity">
    <text evidence="1">Belongs to the LDH2/MDH2 oxidoreductase family.</text>
</comment>
<dbReference type="Pfam" id="PF02615">
    <property type="entry name" value="Ldh_2"/>
    <property type="match status" value="1"/>
</dbReference>
<evidence type="ECO:0000313" key="3">
    <source>
        <dbReference type="EMBL" id="CAI8025980.1"/>
    </source>
</evidence>
<proteinExistence type="inferred from homology"/>
<dbReference type="PANTHER" id="PTHR11091:SF0">
    <property type="entry name" value="MALATE DEHYDROGENASE"/>
    <property type="match status" value="1"/>
</dbReference>
<name>A0AA35S9J4_GEOBA</name>
<evidence type="ECO:0000256" key="1">
    <source>
        <dbReference type="ARBA" id="ARBA00006056"/>
    </source>
</evidence>
<sequence>MVIAQKAMEMAIEKAKTHTFGGVGLHRCGHAGRMGTYPPLAANEGMIGLVFLNGGGRFMHPFGGTSRRLPPNPIAIAVPRKNGEPLMLDMTLSVVAGGKILVKRARDEEMPEGWMIDSEGKTVTDPNAFIDRHDDTAVMPVGGFQFGHKGFGLGFMIDAIAGGLSWAGCSRQEPTRGASGIVMLAIKIQDFIDLDVYQEETEYLTEWIKSSENCPVWMKCSLPASLRNGTVNNV</sequence>
<dbReference type="InterPro" id="IPR003767">
    <property type="entry name" value="Malate/L-lactate_DH-like"/>
</dbReference>
<dbReference type="Proteomes" id="UP001174909">
    <property type="component" value="Unassembled WGS sequence"/>
</dbReference>
<keyword evidence="2" id="KW-0560">Oxidoreductase</keyword>
<dbReference type="AlphaFoldDB" id="A0AA35S9J4"/>
<dbReference type="InterPro" id="IPR036111">
    <property type="entry name" value="Mal/L-sulfo/L-lacto_DH-like_sf"/>
</dbReference>
<reference evidence="3" key="1">
    <citation type="submission" date="2023-03" db="EMBL/GenBank/DDBJ databases">
        <authorList>
            <person name="Steffen K."/>
            <person name="Cardenas P."/>
        </authorList>
    </citation>
    <scope>NUCLEOTIDE SEQUENCE</scope>
</reference>
<dbReference type="SUPFAM" id="SSF89733">
    <property type="entry name" value="L-sulfolactate dehydrogenase-like"/>
    <property type="match status" value="1"/>
</dbReference>